<organism evidence="1 2">
    <name type="scientific">Parablautia muri</name>
    <dbReference type="NCBI Taxonomy" id="2320879"/>
    <lineage>
        <taxon>Bacteria</taxon>
        <taxon>Bacillati</taxon>
        <taxon>Bacillota</taxon>
        <taxon>Clostridia</taxon>
        <taxon>Lachnospirales</taxon>
        <taxon>Lachnospiraceae</taxon>
        <taxon>Parablautia</taxon>
    </lineage>
</organism>
<sequence>MHGLTDKIAGNLSEKLSTIDKKRLLMMNVPYIIVFYLTDKLSWLYRHCMGNSFAERAGVLFLNFQMAFENPVSSFHASDLAVGAISAAVVKAMVYLKGKNAKKYRHGAEYGSARWSA</sequence>
<dbReference type="Proteomes" id="UP001154420">
    <property type="component" value="Unassembled WGS sequence"/>
</dbReference>
<evidence type="ECO:0000313" key="1">
    <source>
        <dbReference type="EMBL" id="NBJ95133.1"/>
    </source>
</evidence>
<name>A0A9X5BJX9_9FIRM</name>
<accession>A0A9X5BJX9</accession>
<keyword evidence="2" id="KW-1185">Reference proteome</keyword>
<evidence type="ECO:0000313" key="2">
    <source>
        <dbReference type="Proteomes" id="UP001154420"/>
    </source>
</evidence>
<protein>
    <submittedName>
        <fullName evidence="1">Conjugal transfer protein TraG</fullName>
    </submittedName>
</protein>
<proteinExistence type="predicted"/>
<comment type="caution">
    <text evidence="1">The sequence shown here is derived from an EMBL/GenBank/DDBJ whole genome shotgun (WGS) entry which is preliminary data.</text>
</comment>
<dbReference type="OrthoDB" id="9766496at2"/>
<dbReference type="AlphaFoldDB" id="A0A9X5BJX9"/>
<dbReference type="EMBL" id="QZDT01000067">
    <property type="protein sequence ID" value="NBJ95133.1"/>
    <property type="molecule type" value="Genomic_DNA"/>
</dbReference>
<reference evidence="1" key="1">
    <citation type="submission" date="2018-09" db="EMBL/GenBank/DDBJ databases">
        <title>Murine metabolic-syndrome-specific gut microbial biobank.</title>
        <authorList>
            <person name="Liu C."/>
        </authorList>
    </citation>
    <scope>NUCLEOTIDE SEQUENCE</scope>
    <source>
        <strain evidence="1">D42-62</strain>
    </source>
</reference>
<gene>
    <name evidence="1" type="ORF">D5281_21910</name>
</gene>